<proteinExistence type="predicted"/>
<feature type="domain" description="Gla" evidence="2">
    <location>
        <begin position="51"/>
        <end position="100"/>
    </location>
</feature>
<sequence length="100" mass="11194">MPITPQSLALRTRVGVLGLPTHAEAPTHLSCSAVFLPTSKANEVLVRWKRARSYLLEELFEGNLEKECYEEICVYEEAREVFENDASTVCIPPATNSHAF</sequence>
<evidence type="ECO:0000313" key="3">
    <source>
        <dbReference type="EMBL" id="KAJ8783271.1"/>
    </source>
</evidence>
<evidence type="ECO:0000256" key="1">
    <source>
        <dbReference type="ARBA" id="ARBA00023157"/>
    </source>
</evidence>
<protein>
    <recommendedName>
        <fullName evidence="2">Gla domain-containing protein</fullName>
    </recommendedName>
</protein>
<dbReference type="FunFam" id="4.10.740.10:FF:000001">
    <property type="entry name" value="vitamin K-dependent protein S"/>
    <property type="match status" value="1"/>
</dbReference>
<dbReference type="EMBL" id="JAIQCJ010002088">
    <property type="protein sequence ID" value="KAJ8783271.1"/>
    <property type="molecule type" value="Genomic_DNA"/>
</dbReference>
<dbReference type="InterPro" id="IPR000294">
    <property type="entry name" value="GLA_domain"/>
</dbReference>
<dbReference type="PANTHER" id="PTHR24278">
    <property type="entry name" value="COAGULATION FACTOR"/>
    <property type="match status" value="1"/>
</dbReference>
<dbReference type="InterPro" id="IPR017857">
    <property type="entry name" value="Coagulation_fac-like_Gla_dom"/>
</dbReference>
<dbReference type="SUPFAM" id="SSF57630">
    <property type="entry name" value="GLA-domain"/>
    <property type="match status" value="1"/>
</dbReference>
<dbReference type="PROSITE" id="PS50998">
    <property type="entry name" value="GLA_2"/>
    <property type="match status" value="1"/>
</dbReference>
<keyword evidence="1" id="KW-1015">Disulfide bond</keyword>
<dbReference type="PANTHER" id="PTHR24278:SF20">
    <property type="entry name" value="VITAMIN K-DEPENDENT PROTEIN Z"/>
    <property type="match status" value="1"/>
</dbReference>
<dbReference type="GO" id="GO:0007596">
    <property type="term" value="P:blood coagulation"/>
    <property type="evidence" value="ECO:0007669"/>
    <property type="project" value="TreeGrafter"/>
</dbReference>
<evidence type="ECO:0000313" key="4">
    <source>
        <dbReference type="Proteomes" id="UP001159641"/>
    </source>
</evidence>
<name>A0AB34GUW8_ESCRO</name>
<dbReference type="PRINTS" id="PR00001">
    <property type="entry name" value="GLABLOOD"/>
</dbReference>
<dbReference type="Proteomes" id="UP001159641">
    <property type="component" value="Unassembled WGS sequence"/>
</dbReference>
<dbReference type="Gene3D" id="4.10.740.10">
    <property type="entry name" value="Coagulation Factor IX"/>
    <property type="match status" value="1"/>
</dbReference>
<organism evidence="3 4">
    <name type="scientific">Eschrichtius robustus</name>
    <name type="common">California gray whale</name>
    <name type="synonym">Eschrichtius gibbosus</name>
    <dbReference type="NCBI Taxonomy" id="9764"/>
    <lineage>
        <taxon>Eukaryota</taxon>
        <taxon>Metazoa</taxon>
        <taxon>Chordata</taxon>
        <taxon>Craniata</taxon>
        <taxon>Vertebrata</taxon>
        <taxon>Euteleostomi</taxon>
        <taxon>Mammalia</taxon>
        <taxon>Eutheria</taxon>
        <taxon>Laurasiatheria</taxon>
        <taxon>Artiodactyla</taxon>
        <taxon>Whippomorpha</taxon>
        <taxon>Cetacea</taxon>
        <taxon>Mysticeti</taxon>
        <taxon>Eschrichtiidae</taxon>
        <taxon>Eschrichtius</taxon>
    </lineage>
</organism>
<dbReference type="InterPro" id="IPR050442">
    <property type="entry name" value="Peptidase_S1_coag_factors"/>
</dbReference>
<dbReference type="GO" id="GO:0005615">
    <property type="term" value="C:extracellular space"/>
    <property type="evidence" value="ECO:0007669"/>
    <property type="project" value="TreeGrafter"/>
</dbReference>
<keyword evidence="4" id="KW-1185">Reference proteome</keyword>
<evidence type="ECO:0000259" key="2">
    <source>
        <dbReference type="PROSITE" id="PS50998"/>
    </source>
</evidence>
<dbReference type="InterPro" id="IPR035972">
    <property type="entry name" value="GLA-like_dom_SF"/>
</dbReference>
<accession>A0AB34GUW8</accession>
<dbReference type="SMART" id="SM00069">
    <property type="entry name" value="GLA"/>
    <property type="match status" value="1"/>
</dbReference>
<reference evidence="3 4" key="1">
    <citation type="submission" date="2022-11" db="EMBL/GenBank/DDBJ databases">
        <title>Whole genome sequence of Eschrichtius robustus ER-17-0199.</title>
        <authorList>
            <person name="Bruniche-Olsen A."/>
            <person name="Black A.N."/>
            <person name="Fields C.J."/>
            <person name="Walden K."/>
            <person name="Dewoody J.A."/>
        </authorList>
    </citation>
    <scope>NUCLEOTIDE SEQUENCE [LARGE SCALE GENOMIC DNA]</scope>
    <source>
        <strain evidence="3">ER-17-0199</strain>
        <tissue evidence="3">Blubber</tissue>
    </source>
</reference>
<dbReference type="GO" id="GO:0005509">
    <property type="term" value="F:calcium ion binding"/>
    <property type="evidence" value="ECO:0007669"/>
    <property type="project" value="InterPro"/>
</dbReference>
<comment type="caution">
    <text evidence="3">The sequence shown here is derived from an EMBL/GenBank/DDBJ whole genome shotgun (WGS) entry which is preliminary data.</text>
</comment>
<gene>
    <name evidence="3" type="ORF">J1605_009354</name>
</gene>
<dbReference type="Pfam" id="PF00594">
    <property type="entry name" value="Gla"/>
    <property type="match status" value="1"/>
</dbReference>
<dbReference type="AlphaFoldDB" id="A0AB34GUW8"/>